<dbReference type="PANTHER" id="PTHR30085">
    <property type="entry name" value="AMINO ACID ABC TRANSPORTER PERMEASE"/>
    <property type="match status" value="1"/>
</dbReference>
<comment type="caution">
    <text evidence="5">The sequence shown here is derived from an EMBL/GenBank/DDBJ whole genome shotgun (WGS) entry which is preliminary data.</text>
</comment>
<dbReference type="GO" id="GO:0030288">
    <property type="term" value="C:outer membrane-bounded periplasmic space"/>
    <property type="evidence" value="ECO:0007669"/>
    <property type="project" value="TreeGrafter"/>
</dbReference>
<dbReference type="InterPro" id="IPR051455">
    <property type="entry name" value="Bact_solute-bind_prot3"/>
</dbReference>
<dbReference type="EMBL" id="JACJQU010000001">
    <property type="protein sequence ID" value="MBD2292024.1"/>
    <property type="molecule type" value="Genomic_DNA"/>
</dbReference>
<evidence type="ECO:0000313" key="6">
    <source>
        <dbReference type="Proteomes" id="UP000662185"/>
    </source>
</evidence>
<evidence type="ECO:0000256" key="2">
    <source>
        <dbReference type="ARBA" id="ARBA00022448"/>
    </source>
</evidence>
<dbReference type="Pfam" id="PF00497">
    <property type="entry name" value="SBP_bac_3"/>
    <property type="match status" value="1"/>
</dbReference>
<proteinExistence type="inferred from homology"/>
<dbReference type="NCBIfam" id="TIGR04262">
    <property type="entry name" value="orph_peri_GRRM"/>
    <property type="match status" value="1"/>
</dbReference>
<name>A0A926ZYV3_9NOST</name>
<dbReference type="SMART" id="SM00062">
    <property type="entry name" value="PBPb"/>
    <property type="match status" value="1"/>
</dbReference>
<reference evidence="6" key="1">
    <citation type="journal article" date="2020" name="ISME J.">
        <title>Comparative genomics reveals insights into cyanobacterial evolution and habitat adaptation.</title>
        <authorList>
            <person name="Chen M.Y."/>
            <person name="Teng W.K."/>
            <person name="Zhao L."/>
            <person name="Hu C.X."/>
            <person name="Zhou Y.K."/>
            <person name="Han B.P."/>
            <person name="Song L.R."/>
            <person name="Shu W.S."/>
        </authorList>
    </citation>
    <scope>NUCLEOTIDE SEQUENCE [LARGE SCALE GENOMIC DNA]</scope>
    <source>
        <strain evidence="6">FACHB-251</strain>
    </source>
</reference>
<dbReference type="Proteomes" id="UP000662185">
    <property type="component" value="Unassembled WGS sequence"/>
</dbReference>
<accession>A0A926ZYV3</accession>
<dbReference type="GO" id="GO:0005576">
    <property type="term" value="C:extracellular region"/>
    <property type="evidence" value="ECO:0007669"/>
    <property type="project" value="TreeGrafter"/>
</dbReference>
<evidence type="ECO:0000256" key="3">
    <source>
        <dbReference type="ARBA" id="ARBA00022729"/>
    </source>
</evidence>
<dbReference type="PANTHER" id="PTHR30085:SF6">
    <property type="entry name" value="ABC TRANSPORTER GLUTAMINE-BINDING PROTEIN GLNH"/>
    <property type="match status" value="1"/>
</dbReference>
<dbReference type="Gene3D" id="3.40.190.10">
    <property type="entry name" value="Periplasmic binding protein-like II"/>
    <property type="match status" value="2"/>
</dbReference>
<dbReference type="GO" id="GO:0006865">
    <property type="term" value="P:amino acid transport"/>
    <property type="evidence" value="ECO:0007669"/>
    <property type="project" value="TreeGrafter"/>
</dbReference>
<dbReference type="InterPro" id="IPR026358">
    <property type="entry name" value="Orph_peri_GRRM"/>
</dbReference>
<dbReference type="AlphaFoldDB" id="A0A926ZYV3"/>
<evidence type="ECO:0000256" key="1">
    <source>
        <dbReference type="ARBA" id="ARBA00010333"/>
    </source>
</evidence>
<keyword evidence="2" id="KW-0813">Transport</keyword>
<keyword evidence="3" id="KW-0732">Signal</keyword>
<keyword evidence="6" id="KW-1185">Reference proteome</keyword>
<gene>
    <name evidence="5" type="ORF">H6G06_00645</name>
</gene>
<comment type="similarity">
    <text evidence="1">Belongs to the bacterial solute-binding protein 3 family.</text>
</comment>
<evidence type="ECO:0000313" key="5">
    <source>
        <dbReference type="EMBL" id="MBD2292024.1"/>
    </source>
</evidence>
<dbReference type="InterPro" id="IPR001638">
    <property type="entry name" value="Solute-binding_3/MltF_N"/>
</dbReference>
<sequence length="326" mass="36210">MPKDLNMFVNTKINFSCLPAVTKSKIYRNVAPVIFGLILPALMPGVAGAETVMQKVARTGVLTAGTSRDALPFAYADSQGKFTGYSVDMLTLIQKQLEKELGKKIKLKLVGVTPAERISKIINREVDIVCDASSFTWQRDKKVDFSVSYGVTGTQILIKKDSNLGSPESLIDKRVGVMAGTTNEQAIKHIQPQAKLVYLKTRPEGFAALEEGKIDAFASDSILLEGWLQTAKNQDSFAIVPPRPYSREGIACMVPENNSKFLDSVNYSLVKFMQGLVNDNPKYVAIFDRWFGFQGAVYLNQDLRDLAVETMQLMIEFHEEIPQKDL</sequence>
<dbReference type="SUPFAM" id="SSF53850">
    <property type="entry name" value="Periplasmic binding protein-like II"/>
    <property type="match status" value="1"/>
</dbReference>
<dbReference type="CDD" id="cd13688">
    <property type="entry name" value="PBP2_GltI_DEBP"/>
    <property type="match status" value="1"/>
</dbReference>
<protein>
    <submittedName>
        <fullName evidence="5">Amino acid ABC transporter substrate-binding protein</fullName>
    </submittedName>
</protein>
<organism evidence="5 6">
    <name type="scientific">Anabaena sphaerica FACHB-251</name>
    <dbReference type="NCBI Taxonomy" id="2692883"/>
    <lineage>
        <taxon>Bacteria</taxon>
        <taxon>Bacillati</taxon>
        <taxon>Cyanobacteriota</taxon>
        <taxon>Cyanophyceae</taxon>
        <taxon>Nostocales</taxon>
        <taxon>Nostocaceae</taxon>
        <taxon>Anabaena</taxon>
    </lineage>
</organism>
<feature type="domain" description="Solute-binding protein family 3/N-terminal" evidence="4">
    <location>
        <begin position="61"/>
        <end position="294"/>
    </location>
</feature>
<evidence type="ECO:0000259" key="4">
    <source>
        <dbReference type="SMART" id="SM00062"/>
    </source>
</evidence>